<dbReference type="AlphaFoldDB" id="A4VBA7"/>
<dbReference type="EMBL" id="AM706425">
    <property type="protein sequence ID" value="CAM92116.1"/>
    <property type="molecule type" value="mRNA"/>
</dbReference>
<reference evidence="2" key="1">
    <citation type="journal article" date="2007" name="BMC Genomics">
        <title>Analysis of the immune-inducible transcriptome from microbial stress resistant, rat-tailed maggots of the drone fly Eristalis tenax.</title>
        <authorList>
            <person name="Altincicek B."/>
            <person name="Vilcinskas A."/>
        </authorList>
    </citation>
    <scope>NUCLEOTIDE SEQUENCE</scope>
    <source>
        <strain evidence="2">17</strain>
    </source>
</reference>
<name>A4VBA7_ERITN</name>
<accession>A4VBA7</accession>
<sequence length="90" mass="10716">PDFFHCSRFNYLQFFTHTFITVNMVQKHPCIKNTIPKDVSPMRSTKEKEVSSKQFSRKDQFSGPTTTEDKWKFSKMITTDRKAFNDLHFC</sequence>
<proteinExistence type="evidence at transcript level"/>
<organism evidence="2">
    <name type="scientific">Eristalis tenax</name>
    <name type="common">Drone fly</name>
    <name type="synonym">Musca tenax</name>
    <dbReference type="NCBI Taxonomy" id="198635"/>
    <lineage>
        <taxon>Eukaryota</taxon>
        <taxon>Metazoa</taxon>
        <taxon>Ecdysozoa</taxon>
        <taxon>Arthropoda</taxon>
        <taxon>Hexapoda</taxon>
        <taxon>Insecta</taxon>
        <taxon>Pterygota</taxon>
        <taxon>Neoptera</taxon>
        <taxon>Endopterygota</taxon>
        <taxon>Diptera</taxon>
        <taxon>Brachycera</taxon>
        <taxon>Muscomorpha</taxon>
        <taxon>Syrphoidea</taxon>
        <taxon>Syrphidae</taxon>
        <taxon>Eristalinae</taxon>
        <taxon>Eristalini</taxon>
        <taxon>Eristalis</taxon>
    </lineage>
</organism>
<evidence type="ECO:0000256" key="1">
    <source>
        <dbReference type="SAM" id="MobiDB-lite"/>
    </source>
</evidence>
<feature type="compositionally biased region" description="Basic and acidic residues" evidence="1">
    <location>
        <begin position="44"/>
        <end position="60"/>
    </location>
</feature>
<protein>
    <submittedName>
        <fullName evidence="2">Uncharacterized protein</fullName>
    </submittedName>
</protein>
<evidence type="ECO:0000313" key="2">
    <source>
        <dbReference type="EMBL" id="CAM92116.1"/>
    </source>
</evidence>
<feature type="region of interest" description="Disordered" evidence="1">
    <location>
        <begin position="36"/>
        <end position="67"/>
    </location>
</feature>
<feature type="non-terminal residue" evidence="2">
    <location>
        <position position="1"/>
    </location>
</feature>